<organism evidence="2 3">
    <name type="scientific">Mycolicibacterium phlei DSM 43239 = CCUG 21000</name>
    <dbReference type="NCBI Taxonomy" id="1226750"/>
    <lineage>
        <taxon>Bacteria</taxon>
        <taxon>Bacillati</taxon>
        <taxon>Actinomycetota</taxon>
        <taxon>Actinomycetes</taxon>
        <taxon>Mycobacteriales</taxon>
        <taxon>Mycobacteriaceae</taxon>
        <taxon>Mycolicibacterium</taxon>
    </lineage>
</organism>
<dbReference type="InterPro" id="IPR048037">
    <property type="entry name" value="DmmA-like_C"/>
</dbReference>
<proteinExistence type="predicted"/>
<dbReference type="NCBIfam" id="NF041259">
    <property type="entry name" value="mono_DmmA_fam"/>
    <property type="match status" value="1"/>
</dbReference>
<protein>
    <recommendedName>
        <fullName evidence="1">Dimethylamine monooxygenase subunit DmmA-like C-terminal domain-containing protein</fullName>
    </recommendedName>
</protein>
<comment type="caution">
    <text evidence="2">The sequence shown here is derived from an EMBL/GenBank/DDBJ whole genome shotgun (WGS) entry which is preliminary data.</text>
</comment>
<sequence>MGEQRQLEVSTHVKPALELTSVPPWTVSPTLPDADVTGATWTVIAIGPDAGPVVDTWTAQVTAAHPSAPVTVHRVDDVSSAVAALDADLTAASVGWRLMVAGPAHACLKVRAHAVRHEVADDEMTFASTEVDHRTVLCVHCGERNEAPVGIEDVLPCAGCERNLLVHYHVSRRQGAYLGYQVDAEQLVESA</sequence>
<feature type="domain" description="Dimethylamine monooxygenase subunit DmmA-like C-terminal" evidence="1">
    <location>
        <begin position="136"/>
        <end position="179"/>
    </location>
</feature>
<name>A0A5N5V8Y1_MYCPH</name>
<keyword evidence="3" id="KW-1185">Reference proteome</keyword>
<evidence type="ECO:0000259" key="1">
    <source>
        <dbReference type="Pfam" id="PF22289"/>
    </source>
</evidence>
<dbReference type="AlphaFoldDB" id="A0A5N5V8Y1"/>
<dbReference type="Proteomes" id="UP000325690">
    <property type="component" value="Unassembled WGS sequence"/>
</dbReference>
<accession>A0A5N5V8Y1</accession>
<reference evidence="2 3" key="1">
    <citation type="submission" date="2012-10" db="EMBL/GenBank/DDBJ databases">
        <title>The draft sequence of the Mycobacterium pheli genome.</title>
        <authorList>
            <person name="Pettersson B.M.F."/>
            <person name="Das S."/>
            <person name="Dasgupta S."/>
            <person name="Bhattacharya A."/>
            <person name="Kirsebom L.A."/>
        </authorList>
    </citation>
    <scope>NUCLEOTIDE SEQUENCE [LARGE SCALE GENOMIC DNA]</scope>
    <source>
        <strain evidence="2 3">CCUG 21000</strain>
    </source>
</reference>
<evidence type="ECO:0000313" key="2">
    <source>
        <dbReference type="EMBL" id="KAB7757427.1"/>
    </source>
</evidence>
<dbReference type="GeneID" id="74303700"/>
<gene>
    <name evidence="2" type="ORF">MPHL21000_08035</name>
</gene>
<dbReference type="EMBL" id="ANBP01000008">
    <property type="protein sequence ID" value="KAB7757427.1"/>
    <property type="molecule type" value="Genomic_DNA"/>
</dbReference>
<dbReference type="Pfam" id="PF22289">
    <property type="entry name" value="DmmA-like_C"/>
    <property type="match status" value="1"/>
</dbReference>
<dbReference type="RefSeq" id="WP_162268936.1">
    <property type="nucleotide sequence ID" value="NZ_ANBO01000008.1"/>
</dbReference>
<evidence type="ECO:0000313" key="3">
    <source>
        <dbReference type="Proteomes" id="UP000325690"/>
    </source>
</evidence>